<protein>
    <submittedName>
        <fullName evidence="3">Uncharacterized protein</fullName>
    </submittedName>
</protein>
<feature type="compositionally biased region" description="Basic and acidic residues" evidence="1">
    <location>
        <begin position="264"/>
        <end position="274"/>
    </location>
</feature>
<gene>
    <name evidence="2" type="ORF">L210DRAFT_3641534</name>
    <name evidence="3" type="ORF">L210DRAFT_3641537</name>
</gene>
<feature type="compositionally biased region" description="Basic and acidic residues" evidence="1">
    <location>
        <begin position="323"/>
        <end position="332"/>
    </location>
</feature>
<evidence type="ECO:0000256" key="1">
    <source>
        <dbReference type="SAM" id="MobiDB-lite"/>
    </source>
</evidence>
<comment type="caution">
    <text evidence="3">The sequence shown here is derived from an EMBL/GenBank/DDBJ whole genome shotgun (WGS) entry which is preliminary data.</text>
</comment>
<dbReference type="EMBL" id="WHUW01000004">
    <property type="protein sequence ID" value="KAF8447615.1"/>
    <property type="molecule type" value="Genomic_DNA"/>
</dbReference>
<dbReference type="EMBL" id="WHUW01000004">
    <property type="protein sequence ID" value="KAF8447618.1"/>
    <property type="molecule type" value="Genomic_DNA"/>
</dbReference>
<proteinExistence type="predicted"/>
<evidence type="ECO:0000313" key="3">
    <source>
        <dbReference type="EMBL" id="KAF8447618.1"/>
    </source>
</evidence>
<dbReference type="Proteomes" id="UP001194468">
    <property type="component" value="Unassembled WGS sequence"/>
</dbReference>
<accession>A0AAD4C4N0</accession>
<feature type="region of interest" description="Disordered" evidence="1">
    <location>
        <begin position="254"/>
        <end position="334"/>
    </location>
</feature>
<dbReference type="AlphaFoldDB" id="A0AAD4C4N0"/>
<sequence length="443" mass="48261">MACDDNPAFTQFLSAGKQLDYLNIEQPSKGSIEIKLTAVFDFEKRPGIFCQLPTIFSAVCASVPVPAGVEQTSLERIYDIFANDFLVAYRKRAFGWDTAELPTTMSQHKSFCLSIDGDNTHDSLSSVYPSPTSGHPFLFPDPMLMTSTPLRALEARDLSFTDTTMGTNDLSYSCDSFLRVFEPKSPAPSNTLNTSELSYPERNNALCTTVTPRTPANRTFGSTLSLDSLASSYSLLTAHPTPSVASVTLPMLSEGVTTRGGKRTTNDTPRKCETSSRPPAPSELVAAESLTTAKKISRHKARNRDTGANKSTHSTPPSYTEPHVTEPKKTPANDKSLYRSLSVHTTVHIGEGASVTSNFVSGLPPSPVLKDKKYERTTKQIWCAIGDSPVQPTAIDEIWNCIDLVYAPENWGAILAACGVAEGRIGMVIQLMQLASRERLRAH</sequence>
<reference evidence="3" key="2">
    <citation type="journal article" date="2020" name="Nat. Commun.">
        <title>Large-scale genome sequencing of mycorrhizal fungi provides insights into the early evolution of symbiotic traits.</title>
        <authorList>
            <person name="Miyauchi S."/>
            <person name="Kiss E."/>
            <person name="Kuo A."/>
            <person name="Drula E."/>
            <person name="Kohler A."/>
            <person name="Sanchez-Garcia M."/>
            <person name="Morin E."/>
            <person name="Andreopoulos B."/>
            <person name="Barry K.W."/>
            <person name="Bonito G."/>
            <person name="Buee M."/>
            <person name="Carver A."/>
            <person name="Chen C."/>
            <person name="Cichocki N."/>
            <person name="Clum A."/>
            <person name="Culley D."/>
            <person name="Crous P.W."/>
            <person name="Fauchery L."/>
            <person name="Girlanda M."/>
            <person name="Hayes R.D."/>
            <person name="Keri Z."/>
            <person name="LaButti K."/>
            <person name="Lipzen A."/>
            <person name="Lombard V."/>
            <person name="Magnuson J."/>
            <person name="Maillard F."/>
            <person name="Murat C."/>
            <person name="Nolan M."/>
            <person name="Ohm R.A."/>
            <person name="Pangilinan J."/>
            <person name="Pereira M.F."/>
            <person name="Perotto S."/>
            <person name="Peter M."/>
            <person name="Pfister S."/>
            <person name="Riley R."/>
            <person name="Sitrit Y."/>
            <person name="Stielow J.B."/>
            <person name="Szollosi G."/>
            <person name="Zifcakova L."/>
            <person name="Stursova M."/>
            <person name="Spatafora J.W."/>
            <person name="Tedersoo L."/>
            <person name="Vaario L.M."/>
            <person name="Yamada A."/>
            <person name="Yan M."/>
            <person name="Wang P."/>
            <person name="Xu J."/>
            <person name="Bruns T."/>
            <person name="Baldrian P."/>
            <person name="Vilgalys R."/>
            <person name="Dunand C."/>
            <person name="Henrissat B."/>
            <person name="Grigoriev I.V."/>
            <person name="Hibbett D."/>
            <person name="Nagy L.G."/>
            <person name="Martin F.M."/>
        </authorList>
    </citation>
    <scope>NUCLEOTIDE SEQUENCE</scope>
    <source>
        <strain evidence="3">BED1</strain>
    </source>
</reference>
<feature type="compositionally biased region" description="Polar residues" evidence="1">
    <location>
        <begin position="306"/>
        <end position="318"/>
    </location>
</feature>
<organism evidence="3 4">
    <name type="scientific">Boletus edulis BED1</name>
    <dbReference type="NCBI Taxonomy" id="1328754"/>
    <lineage>
        <taxon>Eukaryota</taxon>
        <taxon>Fungi</taxon>
        <taxon>Dikarya</taxon>
        <taxon>Basidiomycota</taxon>
        <taxon>Agaricomycotina</taxon>
        <taxon>Agaricomycetes</taxon>
        <taxon>Agaricomycetidae</taxon>
        <taxon>Boletales</taxon>
        <taxon>Boletineae</taxon>
        <taxon>Boletaceae</taxon>
        <taxon>Boletoideae</taxon>
        <taxon>Boletus</taxon>
    </lineage>
</organism>
<evidence type="ECO:0000313" key="2">
    <source>
        <dbReference type="EMBL" id="KAF8447615.1"/>
    </source>
</evidence>
<reference evidence="3" key="1">
    <citation type="submission" date="2019-10" db="EMBL/GenBank/DDBJ databases">
        <authorList>
            <consortium name="DOE Joint Genome Institute"/>
            <person name="Kuo A."/>
            <person name="Miyauchi S."/>
            <person name="Kiss E."/>
            <person name="Drula E."/>
            <person name="Kohler A."/>
            <person name="Sanchez-Garcia M."/>
            <person name="Andreopoulos B."/>
            <person name="Barry K.W."/>
            <person name="Bonito G."/>
            <person name="Buee M."/>
            <person name="Carver A."/>
            <person name="Chen C."/>
            <person name="Cichocki N."/>
            <person name="Clum A."/>
            <person name="Culley D."/>
            <person name="Crous P.W."/>
            <person name="Fauchery L."/>
            <person name="Girlanda M."/>
            <person name="Hayes R."/>
            <person name="Keri Z."/>
            <person name="LaButti K."/>
            <person name="Lipzen A."/>
            <person name="Lombard V."/>
            <person name="Magnuson J."/>
            <person name="Maillard F."/>
            <person name="Morin E."/>
            <person name="Murat C."/>
            <person name="Nolan M."/>
            <person name="Ohm R."/>
            <person name="Pangilinan J."/>
            <person name="Pereira M."/>
            <person name="Perotto S."/>
            <person name="Peter M."/>
            <person name="Riley R."/>
            <person name="Sitrit Y."/>
            <person name="Stielow B."/>
            <person name="Szollosi G."/>
            <person name="Zifcakova L."/>
            <person name="Stursova M."/>
            <person name="Spatafora J.W."/>
            <person name="Tedersoo L."/>
            <person name="Vaario L.-M."/>
            <person name="Yamada A."/>
            <person name="Yan M."/>
            <person name="Wang P."/>
            <person name="Xu J."/>
            <person name="Bruns T."/>
            <person name="Baldrian P."/>
            <person name="Vilgalys R."/>
            <person name="Henrissat B."/>
            <person name="Grigoriev I.V."/>
            <person name="Hibbett D."/>
            <person name="Nagy L.G."/>
            <person name="Martin F.M."/>
        </authorList>
    </citation>
    <scope>NUCLEOTIDE SEQUENCE</scope>
    <source>
        <strain evidence="3">BED1</strain>
    </source>
</reference>
<keyword evidence="4" id="KW-1185">Reference proteome</keyword>
<evidence type="ECO:0000313" key="4">
    <source>
        <dbReference type="Proteomes" id="UP001194468"/>
    </source>
</evidence>
<name>A0AAD4C4N0_BOLED</name>